<proteinExistence type="predicted"/>
<evidence type="ECO:0000313" key="2">
    <source>
        <dbReference type="EMBL" id="GIX90926.1"/>
    </source>
</evidence>
<dbReference type="EMBL" id="BPLR01003975">
    <property type="protein sequence ID" value="GIX90926.1"/>
    <property type="molecule type" value="Genomic_DNA"/>
</dbReference>
<dbReference type="Proteomes" id="UP001054945">
    <property type="component" value="Unassembled WGS sequence"/>
</dbReference>
<organism evidence="2 3">
    <name type="scientific">Caerostris extrusa</name>
    <name type="common">Bark spider</name>
    <name type="synonym">Caerostris bankana</name>
    <dbReference type="NCBI Taxonomy" id="172846"/>
    <lineage>
        <taxon>Eukaryota</taxon>
        <taxon>Metazoa</taxon>
        <taxon>Ecdysozoa</taxon>
        <taxon>Arthropoda</taxon>
        <taxon>Chelicerata</taxon>
        <taxon>Arachnida</taxon>
        <taxon>Araneae</taxon>
        <taxon>Araneomorphae</taxon>
        <taxon>Entelegynae</taxon>
        <taxon>Araneoidea</taxon>
        <taxon>Araneidae</taxon>
        <taxon>Caerostris</taxon>
    </lineage>
</organism>
<evidence type="ECO:0000256" key="1">
    <source>
        <dbReference type="SAM" id="MobiDB-lite"/>
    </source>
</evidence>
<feature type="region of interest" description="Disordered" evidence="1">
    <location>
        <begin position="1"/>
        <end position="26"/>
    </location>
</feature>
<accession>A0AAV4P5A4</accession>
<sequence>MSSEDSSNWQRGVELSSSSATPPLLLPAPQEEVPFWLAESRSLSPGGPRGATSTTRAHHPLQTIVPVSSLPHWGAGTHDPRCKRRLSIRVTV</sequence>
<feature type="compositionally biased region" description="Low complexity" evidence="1">
    <location>
        <begin position="15"/>
        <end position="26"/>
    </location>
</feature>
<feature type="region of interest" description="Disordered" evidence="1">
    <location>
        <begin position="40"/>
        <end position="59"/>
    </location>
</feature>
<evidence type="ECO:0000313" key="3">
    <source>
        <dbReference type="Proteomes" id="UP001054945"/>
    </source>
</evidence>
<protein>
    <submittedName>
        <fullName evidence="2">Uncharacterized protein</fullName>
    </submittedName>
</protein>
<gene>
    <name evidence="2" type="ORF">CEXT_371341</name>
</gene>
<reference evidence="2 3" key="1">
    <citation type="submission" date="2021-06" db="EMBL/GenBank/DDBJ databases">
        <title>Caerostris extrusa draft genome.</title>
        <authorList>
            <person name="Kono N."/>
            <person name="Arakawa K."/>
        </authorList>
    </citation>
    <scope>NUCLEOTIDE SEQUENCE [LARGE SCALE GENOMIC DNA]</scope>
</reference>
<dbReference type="AlphaFoldDB" id="A0AAV4P5A4"/>
<keyword evidence="3" id="KW-1185">Reference proteome</keyword>
<feature type="compositionally biased region" description="Polar residues" evidence="1">
    <location>
        <begin position="1"/>
        <end position="10"/>
    </location>
</feature>
<name>A0AAV4P5A4_CAEEX</name>
<comment type="caution">
    <text evidence="2">The sequence shown here is derived from an EMBL/GenBank/DDBJ whole genome shotgun (WGS) entry which is preliminary data.</text>
</comment>